<sequence length="363" mass="42418">MNSTMTNHSFVELVVNSPYLQYIFTSFTICISIHHWLSPWFCGRYNKVYPNLPWRKRMEWDSRIVSTIHAVIVSVLCIYSLLNDQAMWSDPLGYESFTGQIAVSISLGYFFSDLISMPIYWRGTDLIQFIIHHMAAIFLIGIILFYRGCSIFGVYRLITEASTPFTNQRWFFLTSGTKASRRRVAISSLLFATLFIITRNGLIVPFWMISYGVINTDQHKMLRQRIPFVDLVWLFIPATLDVLNLYWSLAVYRIGWKAIKFLYTADWKSDLVRARKRLKKLRNRQFLWRRNSCDSLNTFGDSIPPLAKRFTRNLSGSSFKYVPTEIVAGVDTPLDDVINRFEVDEYIECCDLSLQEREAKKDN</sequence>
<dbReference type="EMBL" id="JBJKFK010002638">
    <property type="protein sequence ID" value="KAL3310811.1"/>
    <property type="molecule type" value="Genomic_DNA"/>
</dbReference>
<gene>
    <name evidence="8" type="primary">TMEM56</name>
    <name evidence="8" type="ORF">Ciccas_010616</name>
</gene>
<organism evidence="8 9">
    <name type="scientific">Cichlidogyrus casuarinus</name>
    <dbReference type="NCBI Taxonomy" id="1844966"/>
    <lineage>
        <taxon>Eukaryota</taxon>
        <taxon>Metazoa</taxon>
        <taxon>Spiralia</taxon>
        <taxon>Lophotrochozoa</taxon>
        <taxon>Platyhelminthes</taxon>
        <taxon>Monogenea</taxon>
        <taxon>Monopisthocotylea</taxon>
        <taxon>Dactylogyridea</taxon>
        <taxon>Ancyrocephalidae</taxon>
        <taxon>Cichlidogyrus</taxon>
    </lineage>
</organism>
<dbReference type="GO" id="GO:0016020">
    <property type="term" value="C:membrane"/>
    <property type="evidence" value="ECO:0007669"/>
    <property type="project" value="UniProtKB-SubCell"/>
</dbReference>
<feature type="transmembrane region" description="Helical" evidence="6">
    <location>
        <begin position="189"/>
        <end position="211"/>
    </location>
</feature>
<evidence type="ECO:0000256" key="3">
    <source>
        <dbReference type="ARBA" id="ARBA00022989"/>
    </source>
</evidence>
<dbReference type="InterPro" id="IPR050846">
    <property type="entry name" value="TLCD"/>
</dbReference>
<keyword evidence="4 5" id="KW-0472">Membrane</keyword>
<dbReference type="Pfam" id="PF03798">
    <property type="entry name" value="TRAM_LAG1_CLN8"/>
    <property type="match status" value="1"/>
</dbReference>
<evidence type="ECO:0000256" key="1">
    <source>
        <dbReference type="ARBA" id="ARBA00004141"/>
    </source>
</evidence>
<dbReference type="InterPro" id="IPR006634">
    <property type="entry name" value="TLC-dom"/>
</dbReference>
<comment type="subcellular location">
    <subcellularLocation>
        <location evidence="1">Membrane</location>
        <topology evidence="1">Multi-pass membrane protein</topology>
    </subcellularLocation>
</comment>
<protein>
    <submittedName>
        <fullName evidence="8">Transmembrane protein 56</fullName>
    </submittedName>
</protein>
<feature type="transmembrane region" description="Helical" evidence="6">
    <location>
        <begin position="231"/>
        <end position="252"/>
    </location>
</feature>
<dbReference type="PANTHER" id="PTHR13439">
    <property type="entry name" value="CT120 PROTEIN"/>
    <property type="match status" value="1"/>
</dbReference>
<feature type="domain" description="TLC" evidence="7">
    <location>
        <begin position="55"/>
        <end position="260"/>
    </location>
</feature>
<feature type="transmembrane region" description="Helical" evidence="6">
    <location>
        <begin position="64"/>
        <end position="82"/>
    </location>
</feature>
<keyword evidence="9" id="KW-1185">Reference proteome</keyword>
<name>A0ABD2PWK0_9PLAT</name>
<keyword evidence="3 6" id="KW-1133">Transmembrane helix</keyword>
<evidence type="ECO:0000256" key="5">
    <source>
        <dbReference type="PROSITE-ProRule" id="PRU00205"/>
    </source>
</evidence>
<dbReference type="PANTHER" id="PTHR13439:SF0">
    <property type="entry name" value="TOPOISOMERASE I DAMAGE AFFECTED PROTEIN 4"/>
    <property type="match status" value="1"/>
</dbReference>
<reference evidence="8 9" key="1">
    <citation type="submission" date="2024-11" db="EMBL/GenBank/DDBJ databases">
        <title>Adaptive evolution of stress response genes in parasites aligns with host niche diversity.</title>
        <authorList>
            <person name="Hahn C."/>
            <person name="Resl P."/>
        </authorList>
    </citation>
    <scope>NUCLEOTIDE SEQUENCE [LARGE SCALE GENOMIC DNA]</scope>
    <source>
        <strain evidence="8">EGGRZ-B1_66</strain>
        <tissue evidence="8">Body</tissue>
    </source>
</reference>
<feature type="transmembrane region" description="Helical" evidence="6">
    <location>
        <begin position="20"/>
        <end position="43"/>
    </location>
</feature>
<evidence type="ECO:0000313" key="8">
    <source>
        <dbReference type="EMBL" id="KAL3310811.1"/>
    </source>
</evidence>
<dbReference type="SMART" id="SM00724">
    <property type="entry name" value="TLC"/>
    <property type="match status" value="1"/>
</dbReference>
<feature type="transmembrane region" description="Helical" evidence="6">
    <location>
        <begin position="126"/>
        <end position="146"/>
    </location>
</feature>
<evidence type="ECO:0000259" key="7">
    <source>
        <dbReference type="PROSITE" id="PS50922"/>
    </source>
</evidence>
<evidence type="ECO:0000313" key="9">
    <source>
        <dbReference type="Proteomes" id="UP001626550"/>
    </source>
</evidence>
<evidence type="ECO:0000256" key="2">
    <source>
        <dbReference type="ARBA" id="ARBA00022692"/>
    </source>
</evidence>
<accession>A0ABD2PWK0</accession>
<keyword evidence="2 5" id="KW-0812">Transmembrane</keyword>
<evidence type="ECO:0000256" key="4">
    <source>
        <dbReference type="ARBA" id="ARBA00023136"/>
    </source>
</evidence>
<dbReference type="AlphaFoldDB" id="A0ABD2PWK0"/>
<comment type="caution">
    <text evidence="8">The sequence shown here is derived from an EMBL/GenBank/DDBJ whole genome shotgun (WGS) entry which is preliminary data.</text>
</comment>
<dbReference type="PROSITE" id="PS50922">
    <property type="entry name" value="TLC"/>
    <property type="match status" value="1"/>
</dbReference>
<dbReference type="Proteomes" id="UP001626550">
    <property type="component" value="Unassembled WGS sequence"/>
</dbReference>
<proteinExistence type="predicted"/>
<evidence type="ECO:0000256" key="6">
    <source>
        <dbReference type="SAM" id="Phobius"/>
    </source>
</evidence>